<evidence type="ECO:0000313" key="3">
    <source>
        <dbReference type="EMBL" id="MBE0559248.1"/>
    </source>
</evidence>
<sequence length="280" mass="31548">MKDEPGKLRLDLDADDLRSLLVLLVQSRGKRISSAVIGGHRVWIKRYDAERRPFPKRLHSLISPLLPYPFLRSPKDVGEADMADREERKMSAFLQAGFQVPRIVYHQGAVMVLSDVAPIIQDQLDHLRRNDPQGHDALLVHCARALGEAHAAGLCHGRPHPRDFFEKNGVAGFLDFEEEPETVMPLAAAQARDVWLLFFQITAQARLAGTPQQTFAAYRAVAPADVIPELKKIVGFFRFTIAPLRLFRRIFLGGDGRRLLQAMEFFDANLDASHQSGQRE</sequence>
<gene>
    <name evidence="1" type="ORF">F9L04_21230</name>
    <name evidence="2" type="ORF">F9L06_06520</name>
    <name evidence="3" type="ORF">IH622_00240</name>
</gene>
<dbReference type="GeneID" id="61318754"/>
<dbReference type="Proteomes" id="UP000441102">
    <property type="component" value="Unassembled WGS sequence"/>
</dbReference>
<dbReference type="Proteomes" id="UP000481876">
    <property type="component" value="Unassembled WGS sequence"/>
</dbReference>
<dbReference type="AlphaFoldDB" id="A0A011T7X4"/>
<evidence type="ECO:0000313" key="1">
    <source>
        <dbReference type="EMBL" id="KAB2763106.1"/>
    </source>
</evidence>
<accession>A0A011T7X4</accession>
<evidence type="ECO:0000313" key="4">
    <source>
        <dbReference type="Proteomes" id="UP000441102"/>
    </source>
</evidence>
<name>A0A011T7X4_BRUAN</name>
<evidence type="ECO:0000313" key="5">
    <source>
        <dbReference type="Proteomes" id="UP000481876"/>
    </source>
</evidence>
<organism evidence="2 4">
    <name type="scientific">Brucella anthropi</name>
    <name type="common">Ochrobactrum anthropi</name>
    <dbReference type="NCBI Taxonomy" id="529"/>
    <lineage>
        <taxon>Bacteria</taxon>
        <taxon>Pseudomonadati</taxon>
        <taxon>Pseudomonadota</taxon>
        <taxon>Alphaproteobacteria</taxon>
        <taxon>Hyphomicrobiales</taxon>
        <taxon>Brucellaceae</taxon>
        <taxon>Brucella/Ochrobactrum group</taxon>
        <taxon>Brucella</taxon>
    </lineage>
</organism>
<dbReference type="Proteomes" id="UP000642265">
    <property type="component" value="Unassembled WGS sequence"/>
</dbReference>
<dbReference type="SUPFAM" id="SSF56112">
    <property type="entry name" value="Protein kinase-like (PK-like)"/>
    <property type="match status" value="1"/>
</dbReference>
<reference evidence="3" key="3">
    <citation type="submission" date="2020-10" db="EMBL/GenBank/DDBJ databases">
        <title>Enrichment of novel Verrucomicrobia, Bacteroidetes and Krumholzibacteria in an oxygen-limited, methane- and iron-fed bioreactor inoculated with Bothnian Sea sediments.</title>
        <authorList>
            <person name="Martins P.D."/>
            <person name="de Jong A."/>
            <person name="Lenstra W.K."/>
            <person name="van Helmond N.A.G.M."/>
            <person name="Slomp C.P."/>
            <person name="Jetten M.S.M."/>
            <person name="Welte C.U."/>
            <person name="Rasigraf O."/>
        </authorList>
    </citation>
    <scope>NUCLEOTIDE SEQUENCE</scope>
    <source>
        <strain evidence="3">MAG47</strain>
    </source>
</reference>
<dbReference type="InterPro" id="IPR011009">
    <property type="entry name" value="Kinase-like_dom_sf"/>
</dbReference>
<dbReference type="EMBL" id="WBWX01000002">
    <property type="protein sequence ID" value="KAB2801337.1"/>
    <property type="molecule type" value="Genomic_DNA"/>
</dbReference>
<comment type="caution">
    <text evidence="2">The sequence shown here is derived from an EMBL/GenBank/DDBJ whole genome shotgun (WGS) entry which is preliminary data.</text>
</comment>
<proteinExistence type="predicted"/>
<evidence type="ECO:0000313" key="2">
    <source>
        <dbReference type="EMBL" id="KAB2801337.1"/>
    </source>
</evidence>
<dbReference type="RefSeq" id="WP_010657702.1">
    <property type="nucleotide sequence ID" value="NZ_CP044970.1"/>
</dbReference>
<reference evidence="4 5" key="1">
    <citation type="submission" date="2019-09" db="EMBL/GenBank/DDBJ databases">
        <title>Taxonomic organization of the family Brucellaceae based on a phylogenomic approach.</title>
        <authorList>
            <person name="Leclercq S."/>
            <person name="Cloeckaert A."/>
            <person name="Zygmunt M.S."/>
        </authorList>
    </citation>
    <scope>NUCLEOTIDE SEQUENCE [LARGE SCALE GENOMIC DNA]</scope>
    <source>
        <strain evidence="2 4">CCUG 34461</strain>
        <strain evidence="1 5">LMG 3313</strain>
    </source>
</reference>
<protein>
    <submittedName>
        <fullName evidence="2">Serine/threonine protein phosphatase</fullName>
    </submittedName>
</protein>
<reference evidence="3" key="2">
    <citation type="submission" date="2020-09" db="EMBL/GenBank/DDBJ databases">
        <authorList>
            <person name="Dalcin Martins P."/>
        </authorList>
    </citation>
    <scope>NUCLEOTIDE SEQUENCE</scope>
    <source>
        <strain evidence="3">MAG47</strain>
    </source>
</reference>
<dbReference type="EMBL" id="WBWS01000027">
    <property type="protein sequence ID" value="KAB2763106.1"/>
    <property type="molecule type" value="Genomic_DNA"/>
</dbReference>
<dbReference type="EMBL" id="JACZKO010000002">
    <property type="protein sequence ID" value="MBE0559248.1"/>
    <property type="molecule type" value="Genomic_DNA"/>
</dbReference>